<dbReference type="EMBL" id="AZFF01000028">
    <property type="protein sequence ID" value="KRL52941.1"/>
    <property type="molecule type" value="Genomic_DNA"/>
</dbReference>
<dbReference type="PROSITE" id="PS51170">
    <property type="entry name" value="CW"/>
    <property type="match status" value="7"/>
</dbReference>
<reference evidence="4 5" key="1">
    <citation type="journal article" date="2015" name="Genome Announc.">
        <title>Expanding the biotechnology potential of lactobacilli through comparative genomics of 213 strains and associated genera.</title>
        <authorList>
            <person name="Sun Z."/>
            <person name="Harris H.M."/>
            <person name="McCann A."/>
            <person name="Guo C."/>
            <person name="Argimon S."/>
            <person name="Zhang W."/>
            <person name="Yang X."/>
            <person name="Jeffery I.B."/>
            <person name="Cooney J.C."/>
            <person name="Kagawa T.F."/>
            <person name="Liu W."/>
            <person name="Song Y."/>
            <person name="Salvetti E."/>
            <person name="Wrobel A."/>
            <person name="Rasinkangas P."/>
            <person name="Parkhill J."/>
            <person name="Rea M.C."/>
            <person name="O'Sullivan O."/>
            <person name="Ritari J."/>
            <person name="Douillard F.P."/>
            <person name="Paul Ross R."/>
            <person name="Yang R."/>
            <person name="Briner A.E."/>
            <person name="Felis G.E."/>
            <person name="de Vos W.M."/>
            <person name="Barrangou R."/>
            <person name="Klaenhammer T.R."/>
            <person name="Caufield P.W."/>
            <person name="Cui Y."/>
            <person name="Zhang H."/>
            <person name="O'Toole P.W."/>
        </authorList>
    </citation>
    <scope>NUCLEOTIDE SEQUENCE [LARGE SCALE GENOMIC DNA]</scope>
    <source>
        <strain evidence="4 5">DSM 15814</strain>
    </source>
</reference>
<dbReference type="PROSITE" id="PS51780">
    <property type="entry name" value="GW"/>
    <property type="match status" value="1"/>
</dbReference>
<dbReference type="PATRIC" id="fig|1114972.6.peg.1545"/>
<proteinExistence type="predicted"/>
<evidence type="ECO:0000256" key="1">
    <source>
        <dbReference type="ARBA" id="ARBA00022737"/>
    </source>
</evidence>
<dbReference type="GO" id="GO:0008237">
    <property type="term" value="F:metallopeptidase activity"/>
    <property type="evidence" value="ECO:0007669"/>
    <property type="project" value="InterPro"/>
</dbReference>
<feature type="domain" description="GW" evidence="3">
    <location>
        <begin position="240"/>
        <end position="328"/>
    </location>
</feature>
<dbReference type="Gene3D" id="3.40.390.10">
    <property type="entry name" value="Collagenase (Catalytic Domain)"/>
    <property type="match status" value="1"/>
</dbReference>
<feature type="repeat" description="Cell wall-binding" evidence="2">
    <location>
        <begin position="67"/>
        <end position="86"/>
    </location>
</feature>
<evidence type="ECO:0000256" key="2">
    <source>
        <dbReference type="PROSITE-ProRule" id="PRU00591"/>
    </source>
</evidence>
<feature type="repeat" description="Cell wall-binding" evidence="2">
    <location>
        <begin position="87"/>
        <end position="106"/>
    </location>
</feature>
<evidence type="ECO:0000259" key="3">
    <source>
        <dbReference type="PROSITE" id="PS51780"/>
    </source>
</evidence>
<dbReference type="Proteomes" id="UP000051999">
    <property type="component" value="Unassembled WGS sequence"/>
</dbReference>
<dbReference type="InterPro" id="IPR025987">
    <property type="entry name" value="GW_dom"/>
</dbReference>
<comment type="caution">
    <text evidence="4">The sequence shown here is derived from an EMBL/GenBank/DDBJ whole genome shotgun (WGS) entry which is preliminary data.</text>
</comment>
<gene>
    <name evidence="4" type="ORF">FD35_GL001519</name>
</gene>
<sequence length="537" mass="60472">MASSLGLAGLAIGTVAPMGLIQPIVVSADWKTGSQGWWYDDGNGKFAQGWRQINGPWYYFDNNGWMKTGWQEIGGVWYYFASNGYMQTNWQQIGGTWYYFDAQGHMLTNWQKLGDNWFYFNPQGHMLTNWQKLGDNWFYFDEQGHMLKGWQQVGGSWYYFDDNGHMLTGKQIIGGDTYYFDGSGHMQTGWQNIDGKTYYFDSSGKMVKSTKIGDTTFDANGVAGYWHSDAMVKYSPTDGMTAPNNYLFYAIKSVNPLRDDGLYKNSPYNTADDSIWAGSTKNYNGTIVYADAYKNVTDYQGNSITYVHVNLNGSWYWVDRRGLSYQTNPGTSPAVLGYNAYNHNGQVPYYSSSKYSSELDRAAQHWNQILGTNVFVKMSSLTHDTQLEISDVQLTTSDYLMGTYGSLGRMFVNTGLIGQRTTAPNGGSYDYTNSDEIEHIFEHELGHSIGLNHTGFGTGTGNYGWSWSNESDLMWGTNLSGSISDQSVVTQNDIAGVNLVRSMHMYYDTADPILYSNISHDGSGYENEWEFVPPVAK</sequence>
<evidence type="ECO:0000313" key="4">
    <source>
        <dbReference type="EMBL" id="KRL52941.1"/>
    </source>
</evidence>
<accession>A0A0R1R6G1</accession>
<feature type="repeat" description="Cell wall-binding" evidence="2">
    <location>
        <begin position="107"/>
        <end position="126"/>
    </location>
</feature>
<dbReference type="Gene3D" id="2.10.270.10">
    <property type="entry name" value="Cholin Binding"/>
    <property type="match status" value="4"/>
</dbReference>
<feature type="repeat" description="Cell wall-binding" evidence="2">
    <location>
        <begin position="147"/>
        <end position="166"/>
    </location>
</feature>
<dbReference type="SUPFAM" id="SSF69360">
    <property type="entry name" value="Cell wall binding repeat"/>
    <property type="match status" value="1"/>
</dbReference>
<dbReference type="Pfam" id="PF12388">
    <property type="entry name" value="Peptidase_M57"/>
    <property type="match status" value="1"/>
</dbReference>
<evidence type="ECO:0000313" key="5">
    <source>
        <dbReference type="Proteomes" id="UP000051999"/>
    </source>
</evidence>
<feature type="repeat" description="Cell wall-binding" evidence="2">
    <location>
        <begin position="187"/>
        <end position="206"/>
    </location>
</feature>
<dbReference type="Pfam" id="PF19127">
    <property type="entry name" value="Choline_bind_3"/>
    <property type="match status" value="3"/>
</dbReference>
<dbReference type="InterPro" id="IPR024079">
    <property type="entry name" value="MetalloPept_cat_dom_sf"/>
</dbReference>
<feature type="repeat" description="Cell wall-binding" evidence="2">
    <location>
        <begin position="47"/>
        <end position="66"/>
    </location>
</feature>
<dbReference type="InterPro" id="IPR024653">
    <property type="entry name" value="Peptidase_M10/M27/M57"/>
</dbReference>
<dbReference type="SUPFAM" id="SSF55486">
    <property type="entry name" value="Metalloproteases ('zincins'), catalytic domain"/>
    <property type="match status" value="1"/>
</dbReference>
<feature type="repeat" description="Cell wall-binding" evidence="2">
    <location>
        <begin position="127"/>
        <end position="146"/>
    </location>
</feature>
<keyword evidence="5" id="KW-1185">Reference proteome</keyword>
<keyword evidence="1" id="KW-0677">Repeat</keyword>
<organism evidence="4 5">
    <name type="scientific">Furfurilactobacillus rossiae DSM 15814</name>
    <dbReference type="NCBI Taxonomy" id="1114972"/>
    <lineage>
        <taxon>Bacteria</taxon>
        <taxon>Bacillati</taxon>
        <taxon>Bacillota</taxon>
        <taxon>Bacilli</taxon>
        <taxon>Lactobacillales</taxon>
        <taxon>Lactobacillaceae</taxon>
        <taxon>Furfurilactobacillus</taxon>
    </lineage>
</organism>
<dbReference type="SUPFAM" id="SSF82057">
    <property type="entry name" value="Prokaryotic SH3-related domain"/>
    <property type="match status" value="1"/>
</dbReference>
<dbReference type="AlphaFoldDB" id="A0A0R1R6G1"/>
<name>A0A0R1R6G1_9LACO</name>
<dbReference type="eggNOG" id="COG5263">
    <property type="taxonomic scope" value="Bacteria"/>
</dbReference>
<dbReference type="Pfam" id="PF01473">
    <property type="entry name" value="Choline_bind_1"/>
    <property type="match status" value="2"/>
</dbReference>
<protein>
    <recommendedName>
        <fullName evidence="3">GW domain-containing protein</fullName>
    </recommendedName>
</protein>
<dbReference type="InterPro" id="IPR018337">
    <property type="entry name" value="Cell_wall/Cho-bd_repeat"/>
</dbReference>